<keyword evidence="2" id="KW-1185">Reference proteome</keyword>
<dbReference type="EMBL" id="BGZK01001033">
    <property type="protein sequence ID" value="GBP69210.1"/>
    <property type="molecule type" value="Genomic_DNA"/>
</dbReference>
<proteinExistence type="predicted"/>
<evidence type="ECO:0000313" key="1">
    <source>
        <dbReference type="EMBL" id="GBP69210.1"/>
    </source>
</evidence>
<dbReference type="Proteomes" id="UP000299102">
    <property type="component" value="Unassembled WGS sequence"/>
</dbReference>
<organism evidence="1 2">
    <name type="scientific">Eumeta variegata</name>
    <name type="common">Bagworm moth</name>
    <name type="synonym">Eumeta japonica</name>
    <dbReference type="NCBI Taxonomy" id="151549"/>
    <lineage>
        <taxon>Eukaryota</taxon>
        <taxon>Metazoa</taxon>
        <taxon>Ecdysozoa</taxon>
        <taxon>Arthropoda</taxon>
        <taxon>Hexapoda</taxon>
        <taxon>Insecta</taxon>
        <taxon>Pterygota</taxon>
        <taxon>Neoptera</taxon>
        <taxon>Endopterygota</taxon>
        <taxon>Lepidoptera</taxon>
        <taxon>Glossata</taxon>
        <taxon>Ditrysia</taxon>
        <taxon>Tineoidea</taxon>
        <taxon>Psychidae</taxon>
        <taxon>Oiketicinae</taxon>
        <taxon>Eumeta</taxon>
    </lineage>
</organism>
<evidence type="ECO:0000313" key="2">
    <source>
        <dbReference type="Proteomes" id="UP000299102"/>
    </source>
</evidence>
<gene>
    <name evidence="1" type="ORF">EVAR_54170_1</name>
</gene>
<dbReference type="AlphaFoldDB" id="A0A4C1Y112"/>
<comment type="caution">
    <text evidence="1">The sequence shown here is derived from an EMBL/GenBank/DDBJ whole genome shotgun (WGS) entry which is preliminary data.</text>
</comment>
<protein>
    <submittedName>
        <fullName evidence="1">Uncharacterized protein</fullName>
    </submittedName>
</protein>
<reference evidence="1 2" key="1">
    <citation type="journal article" date="2019" name="Commun. Biol.">
        <title>The bagworm genome reveals a unique fibroin gene that provides high tensile strength.</title>
        <authorList>
            <person name="Kono N."/>
            <person name="Nakamura H."/>
            <person name="Ohtoshi R."/>
            <person name="Tomita M."/>
            <person name="Numata K."/>
            <person name="Arakawa K."/>
        </authorList>
    </citation>
    <scope>NUCLEOTIDE SEQUENCE [LARGE SCALE GENOMIC DNA]</scope>
</reference>
<name>A0A4C1Y112_EUMVA</name>
<accession>A0A4C1Y112</accession>
<sequence length="347" mass="38993">MISLAVSPLRPDRAGERFYRLGSWTTESVTFCANNFICTENTGKSRVKNRISERGRIEEMELGDGEMSGPPQFSITGRTTSRKLLLYVCILVLLRFTVYKHERRGEIVHLQRAARTNEVLPFPRQRAGRGAALAAAGRADRRRAAGGRLSHKHAPVSVRNLADLSISPAIPRYPLPRFVPGFVSDAGRPYVTLLPLPLFMDTRIELPMATFFSPFQLLIEFRMKLSSAVEGLMSERRACVTERARSSKTCGRFRKLHCYGVTDRPLDLLTSYLIKKVQGRRHMRASGSVVRMVISEGSSLSPYPFLVHINDLQSLVKDVHDIIEIFINMVGMGYNGSMTSKFETSRA</sequence>